<dbReference type="eggNOG" id="COG2378">
    <property type="taxonomic scope" value="Bacteria"/>
</dbReference>
<dbReference type="HOGENOM" id="CLU_181292_0_0_9"/>
<accession>I0JIQ3</accession>
<dbReference type="EMBL" id="HE717023">
    <property type="protein sequence ID" value="CCG44021.1"/>
    <property type="molecule type" value="Genomic_DNA"/>
</dbReference>
<dbReference type="RefSeq" id="WP_014641928.1">
    <property type="nucleotide sequence ID" value="NC_017668.1"/>
</dbReference>
<keyword evidence="2" id="KW-1185">Reference proteome</keyword>
<dbReference type="STRING" id="866895.HBHAL_1654"/>
<name>I0JIQ3_HALH3</name>
<dbReference type="AlphaFoldDB" id="I0JIQ3"/>
<sequence length="77" mass="8878">MNGIMDRAVISKQRLEMVYISSNGDMSQGVVRILEVRKDSILAFCLVRRKVRTFKLENILSLFPYKFKKNMEGVAHG</sequence>
<dbReference type="Proteomes" id="UP000007397">
    <property type="component" value="Chromosome"/>
</dbReference>
<evidence type="ECO:0008006" key="3">
    <source>
        <dbReference type="Google" id="ProtNLM"/>
    </source>
</evidence>
<organism evidence="1 2">
    <name type="scientific">Halobacillus halophilus (strain ATCC 35676 / DSM 2266 / JCM 20832 / KCTC 3685 / LMG 17431 / NBRC 102448 / NCIMB 2269)</name>
    <name type="common">Sporosarcina halophila</name>
    <dbReference type="NCBI Taxonomy" id="866895"/>
    <lineage>
        <taxon>Bacteria</taxon>
        <taxon>Bacillati</taxon>
        <taxon>Bacillota</taxon>
        <taxon>Bacilli</taxon>
        <taxon>Bacillales</taxon>
        <taxon>Bacillaceae</taxon>
        <taxon>Halobacillus</taxon>
    </lineage>
</organism>
<dbReference type="PATRIC" id="fig|866895.3.peg.650"/>
<proteinExistence type="predicted"/>
<gene>
    <name evidence="1" type="ordered locus">HBHAL_1654</name>
</gene>
<protein>
    <recommendedName>
        <fullName evidence="3">WYL domain-containing protein</fullName>
    </recommendedName>
</protein>
<evidence type="ECO:0000313" key="1">
    <source>
        <dbReference type="EMBL" id="CCG44021.1"/>
    </source>
</evidence>
<evidence type="ECO:0000313" key="2">
    <source>
        <dbReference type="Proteomes" id="UP000007397"/>
    </source>
</evidence>
<dbReference type="KEGG" id="hhd:HBHAL_1654"/>
<reference evidence="1 2" key="1">
    <citation type="journal article" date="2013" name="Environ. Microbiol.">
        <title>Chloride and organic osmolytes: a hybrid strategy to cope with elevated salinities by the moderately halophilic, chloride-dependent bacterium Halobacillus halophilus.</title>
        <authorList>
            <person name="Saum S.H."/>
            <person name="Pfeiffer F."/>
            <person name="Palm P."/>
            <person name="Rampp M."/>
            <person name="Schuster S.C."/>
            <person name="Muller V."/>
            <person name="Oesterhelt D."/>
        </authorList>
    </citation>
    <scope>NUCLEOTIDE SEQUENCE [LARGE SCALE GENOMIC DNA]</scope>
    <source>
        <strain evidence="2">ATCC 35676 / DSM 2266 / JCM 20832 / KCTC 3685 / LMG 17431 / NBRC 102448 / NCIMB 2269</strain>
    </source>
</reference>